<keyword evidence="9" id="KW-1185">Reference proteome</keyword>
<dbReference type="SMART" id="SM00226">
    <property type="entry name" value="LMWPc"/>
    <property type="match status" value="1"/>
</dbReference>
<dbReference type="PANTHER" id="PTHR11717:SF7">
    <property type="entry name" value="LOW MOLECULAR WEIGHT PHOSPHOTYROSINE PROTEIN PHOSPHATASE"/>
    <property type="match status" value="1"/>
</dbReference>
<evidence type="ECO:0000256" key="1">
    <source>
        <dbReference type="ARBA" id="ARBA00011063"/>
    </source>
</evidence>
<dbReference type="SUPFAM" id="SSF52788">
    <property type="entry name" value="Phosphotyrosine protein phosphatases I"/>
    <property type="match status" value="1"/>
</dbReference>
<proteinExistence type="inferred from homology"/>
<dbReference type="Pfam" id="PF01451">
    <property type="entry name" value="LMWPc"/>
    <property type="match status" value="1"/>
</dbReference>
<dbReference type="EMBL" id="JAFBEB010000006">
    <property type="protein sequence ID" value="MBM7590415.1"/>
    <property type="molecule type" value="Genomic_DNA"/>
</dbReference>
<evidence type="ECO:0000256" key="2">
    <source>
        <dbReference type="ARBA" id="ARBA00013064"/>
    </source>
</evidence>
<evidence type="ECO:0000256" key="4">
    <source>
        <dbReference type="ARBA" id="ARBA00022912"/>
    </source>
</evidence>
<dbReference type="Proteomes" id="UP000717624">
    <property type="component" value="Unassembled WGS sequence"/>
</dbReference>
<dbReference type="InterPro" id="IPR036196">
    <property type="entry name" value="Ptyr_pPase_sf"/>
</dbReference>
<reference evidence="8" key="1">
    <citation type="submission" date="2021-01" db="EMBL/GenBank/DDBJ databases">
        <title>Genomic Encyclopedia of Type Strains, Phase IV (KMG-IV): sequencing the most valuable type-strain genomes for metagenomic binning, comparative biology and taxonomic classification.</title>
        <authorList>
            <person name="Goeker M."/>
        </authorList>
    </citation>
    <scope>NUCLEOTIDE SEQUENCE</scope>
    <source>
        <strain evidence="8">DSM 25523</strain>
    </source>
</reference>
<name>A0A939BPF6_9BACL</name>
<dbReference type="InterPro" id="IPR050438">
    <property type="entry name" value="LMW_PTPase"/>
</dbReference>
<evidence type="ECO:0000256" key="6">
    <source>
        <dbReference type="PIRSR" id="PIRSR617867-1"/>
    </source>
</evidence>
<evidence type="ECO:0000313" key="8">
    <source>
        <dbReference type="EMBL" id="MBM7590415.1"/>
    </source>
</evidence>
<evidence type="ECO:0000256" key="3">
    <source>
        <dbReference type="ARBA" id="ARBA00022801"/>
    </source>
</evidence>
<dbReference type="AlphaFoldDB" id="A0A939BPF6"/>
<sequence>MVQVLFVCLGNICRSPMAEAVFRQMVQAAGLSEQIRVDSAGLGDWHAGEPPHHGTKKVLRDRGIRHDDLRARQIERGDFETFTYILCMDDQNLAGLKKLAPEANHICKLLDFAPELDEREVEDPYYTGRFEHVYQLIEQGCRGLLQKICQDHGFTAKP</sequence>
<gene>
    <name evidence="8" type="ORF">JOD01_002019</name>
</gene>
<dbReference type="EC" id="3.1.3.48" evidence="2"/>
<organism evidence="8 9">
    <name type="scientific">Brevibacillus fulvus</name>
    <dbReference type="NCBI Taxonomy" id="1125967"/>
    <lineage>
        <taxon>Bacteria</taxon>
        <taxon>Bacillati</taxon>
        <taxon>Bacillota</taxon>
        <taxon>Bacilli</taxon>
        <taxon>Bacillales</taxon>
        <taxon>Paenibacillaceae</taxon>
        <taxon>Brevibacillus</taxon>
    </lineage>
</organism>
<accession>A0A939BPF6</accession>
<dbReference type="FunFam" id="3.40.50.2300:FF:000113">
    <property type="entry name" value="Low molecular weight protein-tyrosine-phosphatase"/>
    <property type="match status" value="1"/>
</dbReference>
<comment type="caution">
    <text evidence="8">The sequence shown here is derived from an EMBL/GenBank/DDBJ whole genome shotgun (WGS) entry which is preliminary data.</text>
</comment>
<dbReference type="InterPro" id="IPR017867">
    <property type="entry name" value="Tyr_phospatase_low_mol_wt"/>
</dbReference>
<feature type="active site" evidence="6">
    <location>
        <position position="14"/>
    </location>
</feature>
<feature type="domain" description="Phosphotyrosine protein phosphatase I" evidence="7">
    <location>
        <begin position="2"/>
        <end position="147"/>
    </location>
</feature>
<comment type="similarity">
    <text evidence="1">Belongs to the low molecular weight phosphotyrosine protein phosphatase family.</text>
</comment>
<evidence type="ECO:0000313" key="9">
    <source>
        <dbReference type="Proteomes" id="UP000717624"/>
    </source>
</evidence>
<dbReference type="Gene3D" id="3.40.50.2300">
    <property type="match status" value="1"/>
</dbReference>
<feature type="active site" description="Proton donor" evidence="6">
    <location>
        <position position="123"/>
    </location>
</feature>
<keyword evidence="4" id="KW-0904">Protein phosphatase</keyword>
<dbReference type="GO" id="GO:0004725">
    <property type="term" value="F:protein tyrosine phosphatase activity"/>
    <property type="evidence" value="ECO:0007669"/>
    <property type="project" value="UniProtKB-EC"/>
</dbReference>
<dbReference type="CDD" id="cd16343">
    <property type="entry name" value="LMWPTP"/>
    <property type="match status" value="1"/>
</dbReference>
<dbReference type="RefSeq" id="WP_204518172.1">
    <property type="nucleotide sequence ID" value="NZ_BAABIN010000002.1"/>
</dbReference>
<comment type="catalytic activity">
    <reaction evidence="5">
        <text>O-phospho-L-tyrosyl-[protein] + H2O = L-tyrosyl-[protein] + phosphate</text>
        <dbReference type="Rhea" id="RHEA:10684"/>
        <dbReference type="Rhea" id="RHEA-COMP:10136"/>
        <dbReference type="Rhea" id="RHEA-COMP:20101"/>
        <dbReference type="ChEBI" id="CHEBI:15377"/>
        <dbReference type="ChEBI" id="CHEBI:43474"/>
        <dbReference type="ChEBI" id="CHEBI:46858"/>
        <dbReference type="ChEBI" id="CHEBI:61978"/>
        <dbReference type="EC" id="3.1.3.48"/>
    </reaction>
</comment>
<dbReference type="InterPro" id="IPR023485">
    <property type="entry name" value="Ptyr_pPase"/>
</dbReference>
<keyword evidence="3 8" id="KW-0378">Hydrolase</keyword>
<evidence type="ECO:0000259" key="7">
    <source>
        <dbReference type="SMART" id="SM00226"/>
    </source>
</evidence>
<dbReference type="PANTHER" id="PTHR11717">
    <property type="entry name" value="LOW MOLECULAR WEIGHT PROTEIN TYROSINE PHOSPHATASE"/>
    <property type="match status" value="1"/>
</dbReference>
<evidence type="ECO:0000256" key="5">
    <source>
        <dbReference type="ARBA" id="ARBA00051722"/>
    </source>
</evidence>
<dbReference type="PRINTS" id="PR00719">
    <property type="entry name" value="LMWPTPASE"/>
</dbReference>
<feature type="active site" description="Nucleophile" evidence="6">
    <location>
        <position position="8"/>
    </location>
</feature>
<protein>
    <recommendedName>
        <fullName evidence="2">protein-tyrosine-phosphatase</fullName>
        <ecNumber evidence="2">3.1.3.48</ecNumber>
    </recommendedName>
</protein>